<sequence>MTTPPAEPASAAQADDGVARTPEGRVASPCINVCQMHEPTALCRGCARTIAEITAWRNADDGQRLRVLAAMPARRALLQAHGALVESAADR</sequence>
<dbReference type="PANTHER" id="PTHR35175">
    <property type="entry name" value="DUF1289 DOMAIN-CONTAINING PROTEIN"/>
    <property type="match status" value="1"/>
</dbReference>
<dbReference type="Pfam" id="PF06945">
    <property type="entry name" value="DUF1289"/>
    <property type="match status" value="1"/>
</dbReference>
<evidence type="ECO:0000313" key="2">
    <source>
        <dbReference type="EMBL" id="UXH80449.1"/>
    </source>
</evidence>
<keyword evidence="3" id="KW-1185">Reference proteome</keyword>
<organism evidence="2 3">
    <name type="scientific">Roseateles amylovorans</name>
    <dbReference type="NCBI Taxonomy" id="2978473"/>
    <lineage>
        <taxon>Bacteria</taxon>
        <taxon>Pseudomonadati</taxon>
        <taxon>Pseudomonadota</taxon>
        <taxon>Betaproteobacteria</taxon>
        <taxon>Burkholderiales</taxon>
        <taxon>Sphaerotilaceae</taxon>
        <taxon>Roseateles</taxon>
    </lineage>
</organism>
<evidence type="ECO:0000256" key="1">
    <source>
        <dbReference type="SAM" id="MobiDB-lite"/>
    </source>
</evidence>
<dbReference type="InterPro" id="IPR010710">
    <property type="entry name" value="DUF1289"/>
</dbReference>
<gene>
    <name evidence="2" type="ORF">N4261_11485</name>
</gene>
<reference evidence="2" key="1">
    <citation type="submission" date="2022-10" db="EMBL/GenBank/DDBJ databases">
        <title>Characterization and whole genome sequencing of a new Roseateles species, isolated from fresh water.</title>
        <authorList>
            <person name="Guliayeva D.Y."/>
            <person name="Akhremchuk A.E."/>
            <person name="Sikolenko M.A."/>
            <person name="Valentovich L.N."/>
            <person name="Sidarenka A.V."/>
        </authorList>
    </citation>
    <scope>NUCLEOTIDE SEQUENCE</scope>
    <source>
        <strain evidence="2">BIM B-1768</strain>
    </source>
</reference>
<accession>A0ABY6B6A6</accession>
<evidence type="ECO:0000313" key="3">
    <source>
        <dbReference type="Proteomes" id="UP001064933"/>
    </source>
</evidence>
<dbReference type="RefSeq" id="WP_261760266.1">
    <property type="nucleotide sequence ID" value="NZ_CP104562.2"/>
</dbReference>
<dbReference type="Proteomes" id="UP001064933">
    <property type="component" value="Chromosome"/>
</dbReference>
<proteinExistence type="predicted"/>
<dbReference type="PANTHER" id="PTHR35175:SF2">
    <property type="entry name" value="DUF1289 DOMAIN-CONTAINING PROTEIN"/>
    <property type="match status" value="1"/>
</dbReference>
<feature type="region of interest" description="Disordered" evidence="1">
    <location>
        <begin position="1"/>
        <end position="22"/>
    </location>
</feature>
<protein>
    <submittedName>
        <fullName evidence="2">DUF1289 domain-containing protein</fullName>
    </submittedName>
</protein>
<name>A0ABY6B6A6_9BURK</name>
<dbReference type="EMBL" id="CP104562">
    <property type="protein sequence ID" value="UXH80449.1"/>
    <property type="molecule type" value="Genomic_DNA"/>
</dbReference>